<sequence>MLYLGLVEEKDEYEARIGSELNLAENSDKVFAFSNLAFEVLYHNYPIQDTANAILTGSRWLIFSKPVLKHSLERTVAAQLEKLKLKPGQFSEKFQDYTSWYEIAKDKRHHLNFESEFYKPLLMEFEATVKLVTSKLNPELVQTAFENIKQLTEKLGFERSLNTRTHKSN</sequence>
<dbReference type="AlphaFoldDB" id="A0A9Q3C0L1"/>
<evidence type="ECO:0000313" key="2">
    <source>
        <dbReference type="Proteomes" id="UP000765509"/>
    </source>
</evidence>
<dbReference type="Proteomes" id="UP000765509">
    <property type="component" value="Unassembled WGS sequence"/>
</dbReference>
<comment type="caution">
    <text evidence="1">The sequence shown here is derived from an EMBL/GenBank/DDBJ whole genome shotgun (WGS) entry which is preliminary data.</text>
</comment>
<gene>
    <name evidence="1" type="ORF">O181_015831</name>
</gene>
<proteinExistence type="predicted"/>
<keyword evidence="2" id="KW-1185">Reference proteome</keyword>
<name>A0A9Q3C0L1_9BASI</name>
<evidence type="ECO:0000313" key="1">
    <source>
        <dbReference type="EMBL" id="MBW0476116.1"/>
    </source>
</evidence>
<organism evidence="1 2">
    <name type="scientific">Austropuccinia psidii MF-1</name>
    <dbReference type="NCBI Taxonomy" id="1389203"/>
    <lineage>
        <taxon>Eukaryota</taxon>
        <taxon>Fungi</taxon>
        <taxon>Dikarya</taxon>
        <taxon>Basidiomycota</taxon>
        <taxon>Pucciniomycotina</taxon>
        <taxon>Pucciniomycetes</taxon>
        <taxon>Pucciniales</taxon>
        <taxon>Sphaerophragmiaceae</taxon>
        <taxon>Austropuccinia</taxon>
    </lineage>
</organism>
<accession>A0A9Q3C0L1</accession>
<reference evidence="1" key="1">
    <citation type="submission" date="2021-03" db="EMBL/GenBank/DDBJ databases">
        <title>Draft genome sequence of rust myrtle Austropuccinia psidii MF-1, a brazilian biotype.</title>
        <authorList>
            <person name="Quecine M.C."/>
            <person name="Pachon D.M.R."/>
            <person name="Bonatelli M.L."/>
            <person name="Correr F.H."/>
            <person name="Franceschini L.M."/>
            <person name="Leite T.F."/>
            <person name="Margarido G.R.A."/>
            <person name="Almeida C.A."/>
            <person name="Ferrarezi J.A."/>
            <person name="Labate C.A."/>
        </authorList>
    </citation>
    <scope>NUCLEOTIDE SEQUENCE</scope>
    <source>
        <strain evidence="1">MF-1</strain>
    </source>
</reference>
<dbReference type="EMBL" id="AVOT02004349">
    <property type="protein sequence ID" value="MBW0476116.1"/>
    <property type="molecule type" value="Genomic_DNA"/>
</dbReference>
<protein>
    <submittedName>
        <fullName evidence="1">Uncharacterized protein</fullName>
    </submittedName>
</protein>